<dbReference type="PANTHER" id="PTHR30537:SF5">
    <property type="entry name" value="HTH-TYPE TRANSCRIPTIONAL ACTIVATOR TTDR-RELATED"/>
    <property type="match status" value="1"/>
</dbReference>
<dbReference type="Proteomes" id="UP000227088">
    <property type="component" value="Unassembled WGS sequence"/>
</dbReference>
<evidence type="ECO:0000259" key="2">
    <source>
        <dbReference type="Pfam" id="PF03466"/>
    </source>
</evidence>
<gene>
    <name evidence="3" type="ORF">A9R00_09465</name>
</gene>
<dbReference type="SUPFAM" id="SSF53850">
    <property type="entry name" value="Periplasmic binding protein-like II"/>
    <property type="match status" value="1"/>
</dbReference>
<dbReference type="Gene3D" id="3.40.190.290">
    <property type="match status" value="1"/>
</dbReference>
<dbReference type="GO" id="GO:0003700">
    <property type="term" value="F:DNA-binding transcription factor activity"/>
    <property type="evidence" value="ECO:0007669"/>
    <property type="project" value="TreeGrafter"/>
</dbReference>
<comment type="caution">
    <text evidence="3">The sequence shown here is derived from an EMBL/GenBank/DDBJ whole genome shotgun (WGS) entry which is preliminary data.</text>
</comment>
<dbReference type="GO" id="GO:0006351">
    <property type="term" value="P:DNA-templated transcription"/>
    <property type="evidence" value="ECO:0007669"/>
    <property type="project" value="TreeGrafter"/>
</dbReference>
<organism evidence="3 4">
    <name type="scientific">Oleispira antarctica</name>
    <dbReference type="NCBI Taxonomy" id="188908"/>
    <lineage>
        <taxon>Bacteria</taxon>
        <taxon>Pseudomonadati</taxon>
        <taxon>Pseudomonadota</taxon>
        <taxon>Gammaproteobacteria</taxon>
        <taxon>Oceanospirillales</taxon>
        <taxon>Oceanospirillaceae</taxon>
        <taxon>Oleispira</taxon>
    </lineage>
</organism>
<dbReference type="Pfam" id="PF03466">
    <property type="entry name" value="LysR_substrate"/>
    <property type="match status" value="1"/>
</dbReference>
<comment type="similarity">
    <text evidence="1">Belongs to the LysR transcriptional regulatory family.</text>
</comment>
<reference evidence="4" key="1">
    <citation type="journal article" date="2017" name="Proc. Natl. Acad. Sci. U.S.A.">
        <title>Simulation of Deepwater Horizon oil plume reveals substrate specialization within a complex community of hydrocarbon degraders.</title>
        <authorList>
            <person name="Hu P."/>
            <person name="Dubinsky E.A."/>
            <person name="Probst A.J."/>
            <person name="Wang J."/>
            <person name="Sieber C.M.K."/>
            <person name="Tom L.M."/>
            <person name="Gardinali P."/>
            <person name="Banfield J.F."/>
            <person name="Atlas R.M."/>
            <person name="Andersen G.L."/>
        </authorList>
    </citation>
    <scope>NUCLEOTIDE SEQUENCE [LARGE SCALE GENOMIC DNA]</scope>
</reference>
<dbReference type="PANTHER" id="PTHR30537">
    <property type="entry name" value="HTH-TYPE TRANSCRIPTIONAL REGULATOR"/>
    <property type="match status" value="1"/>
</dbReference>
<name>A0A1Y5HSQ7_OLEAN</name>
<dbReference type="GO" id="GO:0043565">
    <property type="term" value="F:sequence-specific DNA binding"/>
    <property type="evidence" value="ECO:0007669"/>
    <property type="project" value="TreeGrafter"/>
</dbReference>
<dbReference type="EMBL" id="MABE01000549">
    <property type="protein sequence ID" value="OUS39517.1"/>
    <property type="molecule type" value="Genomic_DNA"/>
</dbReference>
<feature type="non-terminal residue" evidence="3">
    <location>
        <position position="1"/>
    </location>
</feature>
<evidence type="ECO:0000313" key="4">
    <source>
        <dbReference type="Proteomes" id="UP000227088"/>
    </source>
</evidence>
<proteinExistence type="inferred from homology"/>
<dbReference type="InterPro" id="IPR005119">
    <property type="entry name" value="LysR_subst-bd"/>
</dbReference>
<evidence type="ECO:0000313" key="3">
    <source>
        <dbReference type="EMBL" id="OUS39517.1"/>
    </source>
</evidence>
<dbReference type="InterPro" id="IPR058163">
    <property type="entry name" value="LysR-type_TF_proteobact-type"/>
</dbReference>
<evidence type="ECO:0000256" key="1">
    <source>
        <dbReference type="ARBA" id="ARBA00009437"/>
    </source>
</evidence>
<feature type="domain" description="LysR substrate-binding" evidence="2">
    <location>
        <begin position="17"/>
        <end position="217"/>
    </location>
</feature>
<accession>A0A1Y5HSQ7</accession>
<sequence>LMEGLDEVSNFMEHWREQPRGSLKMLLPIEFFNEDMGLLAIEFMEKYKEIQLTISHYSGQLPQETRQFDLSFVVHDRPLPASDLIARSLMSLPQDIYVSPHCASKINITELAQLSQQKAILQSGESDWHFRGSVGAISIPVSARLTMNSEQMRIMAAMRGMGMIKLPRYVAEHYVRIGAICRLNTPAQLEAQTVSVVYPGRVMPKKSRALLEFIQDNIGRFRSQI</sequence>
<protein>
    <recommendedName>
        <fullName evidence="2">LysR substrate-binding domain-containing protein</fullName>
    </recommendedName>
</protein>
<dbReference type="AlphaFoldDB" id="A0A1Y5HSQ7"/>